<evidence type="ECO:0000256" key="2">
    <source>
        <dbReference type="ARBA" id="ARBA00022908"/>
    </source>
</evidence>
<dbReference type="InterPro" id="IPR050090">
    <property type="entry name" value="Tyrosine_recombinase_XerCD"/>
</dbReference>
<dbReference type="InterPro" id="IPR013762">
    <property type="entry name" value="Integrase-like_cat_sf"/>
</dbReference>
<evidence type="ECO:0000256" key="1">
    <source>
        <dbReference type="ARBA" id="ARBA00008857"/>
    </source>
</evidence>
<protein>
    <submittedName>
        <fullName evidence="6">Site-specific tyrosine recombinase XerC</fullName>
    </submittedName>
</protein>
<evidence type="ECO:0000256" key="4">
    <source>
        <dbReference type="ARBA" id="ARBA00023172"/>
    </source>
</evidence>
<name>A0A1E3GPH5_9GAMM</name>
<evidence type="ECO:0000259" key="5">
    <source>
        <dbReference type="PROSITE" id="PS51898"/>
    </source>
</evidence>
<dbReference type="InterPro" id="IPR046668">
    <property type="entry name" value="DUF6538"/>
</dbReference>
<gene>
    <name evidence="6" type="ORF">A9E74_02354</name>
</gene>
<dbReference type="PROSITE" id="PS51898">
    <property type="entry name" value="TYR_RECOMBINASE"/>
    <property type="match status" value="1"/>
</dbReference>
<dbReference type="PATRIC" id="fig|291169.3.peg.2371"/>
<comment type="similarity">
    <text evidence="1">Belongs to the 'phage' integrase family.</text>
</comment>
<dbReference type="AlphaFoldDB" id="A0A1E3GPH5"/>
<dbReference type="Pfam" id="PF20172">
    <property type="entry name" value="DUF6538"/>
    <property type="match status" value="1"/>
</dbReference>
<evidence type="ECO:0000313" key="7">
    <source>
        <dbReference type="Proteomes" id="UP000094379"/>
    </source>
</evidence>
<evidence type="ECO:0000313" key="6">
    <source>
        <dbReference type="EMBL" id="ODN65930.1"/>
    </source>
</evidence>
<sequence length="430" mass="50245">MVQELVQSGNPYVYLRRKTYYFRVLIPQHLRELCPSLPREIKRSLRTDSLTDALAMVSDKIPLIRLLRSTDNADTLLAICQRLSDFSKQVSQWVKSKLNGYVQQLESPPAWPIKKRKVISLDRAWQDFSEWKKWTDKQAKANQRMFDNLRLFLGNRDVRDITKRHLKTALEGISQLPQRNKKQYNQIPLEKLPEITIPDEDRVSGKYIKEHLKLAQSFFSSYLKHEADLIQVSPSEGVSWDYENRRFGCLTDSEVIEAIEKAKFKPEWFRWFLLMAAYSGARRSEIAALTKDDIKLCPDTKRYYFVVKEGKTKAARRTVPIHNHLIGKGLFEWIDSSNYRIFNTAYENLNRVTDLFGSILDRKVNDHGERLVFHSLRHTFITKARAFGISNVLVQQIVGHEKNGAGQTDRYTHTFQIKDVLKVVDCIQYC</sequence>
<dbReference type="GO" id="GO:0015074">
    <property type="term" value="P:DNA integration"/>
    <property type="evidence" value="ECO:0007669"/>
    <property type="project" value="UniProtKB-KW"/>
</dbReference>
<comment type="caution">
    <text evidence="6">The sequence shown here is derived from an EMBL/GenBank/DDBJ whole genome shotgun (WGS) entry which is preliminary data.</text>
</comment>
<dbReference type="STRING" id="291169.A9E74_02354"/>
<keyword evidence="2" id="KW-0229">DNA integration</keyword>
<dbReference type="PANTHER" id="PTHR30349:SF41">
    <property type="entry name" value="INTEGRASE_RECOMBINASE PROTEIN MJ0367-RELATED"/>
    <property type="match status" value="1"/>
</dbReference>
<dbReference type="Proteomes" id="UP000094379">
    <property type="component" value="Unassembled WGS sequence"/>
</dbReference>
<evidence type="ECO:0000256" key="3">
    <source>
        <dbReference type="ARBA" id="ARBA00023125"/>
    </source>
</evidence>
<reference evidence="6 7" key="1">
    <citation type="submission" date="2016-07" db="EMBL/GenBank/DDBJ databases">
        <title>Draft Genome Sequence of Methylophaga muralis Bur 1.</title>
        <authorList>
            <person name="Vasilenko O.V."/>
            <person name="Doronina N.V."/>
            <person name="Shmareva M.N."/>
            <person name="Tarlachkov S.V."/>
            <person name="Mustakhimov I."/>
            <person name="Trotsenko Y.A."/>
        </authorList>
    </citation>
    <scope>NUCLEOTIDE SEQUENCE [LARGE SCALE GENOMIC DNA]</scope>
    <source>
        <strain evidence="6 7">Bur 1</strain>
    </source>
</reference>
<keyword evidence="4" id="KW-0233">DNA recombination</keyword>
<keyword evidence="3" id="KW-0238">DNA-binding</keyword>
<dbReference type="InterPro" id="IPR002104">
    <property type="entry name" value="Integrase_catalytic"/>
</dbReference>
<dbReference type="RefSeq" id="WP_218104313.1">
    <property type="nucleotide sequence ID" value="NZ_MCRI01000034.1"/>
</dbReference>
<dbReference type="GO" id="GO:0006310">
    <property type="term" value="P:DNA recombination"/>
    <property type="evidence" value="ECO:0007669"/>
    <property type="project" value="UniProtKB-KW"/>
</dbReference>
<dbReference type="PANTHER" id="PTHR30349">
    <property type="entry name" value="PHAGE INTEGRASE-RELATED"/>
    <property type="match status" value="1"/>
</dbReference>
<dbReference type="Pfam" id="PF00589">
    <property type="entry name" value="Phage_integrase"/>
    <property type="match status" value="1"/>
</dbReference>
<dbReference type="GO" id="GO:0003677">
    <property type="term" value="F:DNA binding"/>
    <property type="evidence" value="ECO:0007669"/>
    <property type="project" value="UniProtKB-KW"/>
</dbReference>
<proteinExistence type="inferred from homology"/>
<keyword evidence="7" id="KW-1185">Reference proteome</keyword>
<dbReference type="EMBL" id="MCRI01000034">
    <property type="protein sequence ID" value="ODN65930.1"/>
    <property type="molecule type" value="Genomic_DNA"/>
</dbReference>
<accession>A0A1E3GPH5</accession>
<dbReference type="SUPFAM" id="SSF56349">
    <property type="entry name" value="DNA breaking-rejoining enzymes"/>
    <property type="match status" value="1"/>
</dbReference>
<organism evidence="6 7">
    <name type="scientific">Methylophaga muralis</name>
    <dbReference type="NCBI Taxonomy" id="291169"/>
    <lineage>
        <taxon>Bacteria</taxon>
        <taxon>Pseudomonadati</taxon>
        <taxon>Pseudomonadota</taxon>
        <taxon>Gammaproteobacteria</taxon>
        <taxon>Thiotrichales</taxon>
        <taxon>Piscirickettsiaceae</taxon>
        <taxon>Methylophaga</taxon>
    </lineage>
</organism>
<dbReference type="Gene3D" id="1.10.443.10">
    <property type="entry name" value="Intergrase catalytic core"/>
    <property type="match status" value="1"/>
</dbReference>
<feature type="domain" description="Tyr recombinase" evidence="5">
    <location>
        <begin position="245"/>
        <end position="425"/>
    </location>
</feature>
<dbReference type="InterPro" id="IPR011010">
    <property type="entry name" value="DNA_brk_join_enz"/>
</dbReference>